<evidence type="ECO:0000313" key="3">
    <source>
        <dbReference type="Proteomes" id="UP000070282"/>
    </source>
</evidence>
<dbReference type="InterPro" id="IPR052548">
    <property type="entry name" value="Type_VII_TA_antitoxin"/>
</dbReference>
<name>A0A137SCK9_9GAMM</name>
<dbReference type="AlphaFoldDB" id="A0A137SCK9"/>
<gene>
    <name evidence="2" type="ORF">J122_1696</name>
</gene>
<dbReference type="InterPro" id="IPR043519">
    <property type="entry name" value="NT_sf"/>
</dbReference>
<organism evidence="2 3">
    <name type="scientific">Marinobacter excellens LAMA 842</name>
    <dbReference type="NCBI Taxonomy" id="1306954"/>
    <lineage>
        <taxon>Bacteria</taxon>
        <taxon>Pseudomonadati</taxon>
        <taxon>Pseudomonadota</taxon>
        <taxon>Gammaproteobacteria</taxon>
        <taxon>Pseudomonadales</taxon>
        <taxon>Marinobacteraceae</taxon>
        <taxon>Marinobacter</taxon>
    </lineage>
</organism>
<dbReference type="Proteomes" id="UP000070282">
    <property type="component" value="Unassembled WGS sequence"/>
</dbReference>
<protein>
    <recommendedName>
        <fullName evidence="1">Polymerase nucleotidyl transferase domain-containing protein</fullName>
    </recommendedName>
</protein>
<comment type="caution">
    <text evidence="2">The sequence shown here is derived from an EMBL/GenBank/DDBJ whole genome shotgun (WGS) entry which is preliminary data.</text>
</comment>
<keyword evidence="3" id="KW-1185">Reference proteome</keyword>
<dbReference type="PANTHER" id="PTHR33933:SF1">
    <property type="entry name" value="PROTEIN ADENYLYLTRANSFERASE MNTA-RELATED"/>
    <property type="match status" value="1"/>
</dbReference>
<dbReference type="CDD" id="cd05403">
    <property type="entry name" value="NT_KNTase_like"/>
    <property type="match status" value="1"/>
</dbReference>
<evidence type="ECO:0000259" key="1">
    <source>
        <dbReference type="Pfam" id="PF01909"/>
    </source>
</evidence>
<dbReference type="PANTHER" id="PTHR33933">
    <property type="entry name" value="NUCLEOTIDYLTRANSFERASE"/>
    <property type="match status" value="1"/>
</dbReference>
<dbReference type="Gene3D" id="3.30.460.10">
    <property type="entry name" value="Beta Polymerase, domain 2"/>
    <property type="match status" value="1"/>
</dbReference>
<dbReference type="Pfam" id="PF01909">
    <property type="entry name" value="NTP_transf_2"/>
    <property type="match status" value="1"/>
</dbReference>
<sequence length="165" mass="18134">MVAEATGGNVMTEKKTCHLDDLIAQCDLNAPMPEAVREWDQATSVGLEQTVMGDQVDIRNAVLVFCDKLTDQFDAVQLILFGSRARGDYHDESDADVAVILVGQPGDFVDTKLAMAALAFDVLTETGVLIQALPVWESEWCNPDNYSNPELLHAVARDGIILWQR</sequence>
<dbReference type="PATRIC" id="fig|1306954.6.peg.3674"/>
<reference evidence="3" key="1">
    <citation type="submission" date="2015-12" db="EMBL/GenBank/DDBJ databases">
        <authorList>
            <person name="Lima A."/>
            <person name="Farahani Zayas N."/>
            <person name="Castro Da Silva M.A."/>
            <person name="Cabral A."/>
            <person name="Pessatti M.L."/>
        </authorList>
    </citation>
    <scope>NUCLEOTIDE SEQUENCE [LARGE SCALE GENOMIC DNA]</scope>
    <source>
        <strain evidence="3">LAMA 842</strain>
    </source>
</reference>
<dbReference type="EMBL" id="LOCO01000007">
    <property type="protein sequence ID" value="KXO10187.1"/>
    <property type="molecule type" value="Genomic_DNA"/>
</dbReference>
<feature type="domain" description="Polymerase nucleotidyl transferase" evidence="1">
    <location>
        <begin position="73"/>
        <end position="111"/>
    </location>
</feature>
<evidence type="ECO:0000313" key="2">
    <source>
        <dbReference type="EMBL" id="KXO10187.1"/>
    </source>
</evidence>
<proteinExistence type="predicted"/>
<dbReference type="GO" id="GO:0016779">
    <property type="term" value="F:nucleotidyltransferase activity"/>
    <property type="evidence" value="ECO:0007669"/>
    <property type="project" value="InterPro"/>
</dbReference>
<accession>A0A137SCK9</accession>
<dbReference type="SUPFAM" id="SSF81301">
    <property type="entry name" value="Nucleotidyltransferase"/>
    <property type="match status" value="1"/>
</dbReference>
<dbReference type="InterPro" id="IPR002934">
    <property type="entry name" value="Polymerase_NTP_transf_dom"/>
</dbReference>